<evidence type="ECO:0000313" key="1">
    <source>
        <dbReference type="EMBL" id="KUJ56916.1"/>
    </source>
</evidence>
<dbReference type="InterPro" id="IPR029044">
    <property type="entry name" value="Nucleotide-diphossugar_trans"/>
</dbReference>
<dbReference type="Gene3D" id="3.90.550.10">
    <property type="entry name" value="Spore Coat Polysaccharide Biosynthesis Protein SpsA, Chain A"/>
    <property type="match status" value="1"/>
</dbReference>
<dbReference type="AlphaFoldDB" id="A0A101CIK7"/>
<protein>
    <recommendedName>
        <fullName evidence="3">Glycosyl transferase</fullName>
    </recommendedName>
</protein>
<gene>
    <name evidence="1" type="ORF">AR686_04385</name>
</gene>
<dbReference type="RefSeq" id="WP_059135914.1">
    <property type="nucleotide sequence ID" value="NZ_LMAI01000003.1"/>
</dbReference>
<accession>A0A101CIK7</accession>
<evidence type="ECO:0008006" key="3">
    <source>
        <dbReference type="Google" id="ProtNLM"/>
    </source>
</evidence>
<dbReference type="EMBL" id="LMAI01000003">
    <property type="protein sequence ID" value="KUJ56916.1"/>
    <property type="molecule type" value="Genomic_DNA"/>
</dbReference>
<evidence type="ECO:0000313" key="2">
    <source>
        <dbReference type="Proteomes" id="UP000054388"/>
    </source>
</evidence>
<comment type="caution">
    <text evidence="1">The sequence shown here is derived from an EMBL/GenBank/DDBJ whole genome shotgun (WGS) entry which is preliminary data.</text>
</comment>
<proteinExistence type="predicted"/>
<organism evidence="1 2">
    <name type="scientific">Chryseobacterium aquaticum subsp. greenlandense</name>
    <dbReference type="NCBI Taxonomy" id="345663"/>
    <lineage>
        <taxon>Bacteria</taxon>
        <taxon>Pseudomonadati</taxon>
        <taxon>Bacteroidota</taxon>
        <taxon>Flavobacteriia</taxon>
        <taxon>Flavobacteriales</taxon>
        <taxon>Weeksellaceae</taxon>
        <taxon>Chryseobacterium group</taxon>
        <taxon>Chryseobacterium</taxon>
    </lineage>
</organism>
<name>A0A101CIK7_9FLAO</name>
<dbReference type="Proteomes" id="UP000054388">
    <property type="component" value="Unassembled WGS sequence"/>
</dbReference>
<sequence length="265" mass="31465">MKNRVICLLVIGDKYQKQYEKLKHVFSDYAVKCDADLCVVREPLDPTFHRPLLSQKLLVPSQFLDYEIGLFLDLDIIISSHTPSIFEYLLKDKSFGAILDPRHTSKFNETWKHIPRILEESTCDYFTDRNFEYNENLQGSINGGVFIFRPKEVAILFSDYYYSDHNQGELNSFEETPMAYLTQINNMFESIDLRFNTQILYELKGTEEGKKVLETEKKIPKFIRKYYYKKTKNIFYPTKAYKRFIKDKLNESYFLHFAGSFPIIY</sequence>
<reference evidence="1 2" key="1">
    <citation type="submission" date="2015-10" db="EMBL/GenBank/DDBJ databases">
        <title>Genome sequence of Chryseobacterium greenlandense.</title>
        <authorList>
            <person name="Newman J."/>
            <person name="Fischer K."/>
            <person name="Miller J."/>
        </authorList>
    </citation>
    <scope>NUCLEOTIDE SEQUENCE [LARGE SCALE GENOMIC DNA]</scope>
    <source>
        <strain evidence="1 2">UMB34</strain>
    </source>
</reference>
<dbReference type="SUPFAM" id="SSF53448">
    <property type="entry name" value="Nucleotide-diphospho-sugar transferases"/>
    <property type="match status" value="1"/>
</dbReference>